<comment type="caution">
    <text evidence="1">The sequence shown here is derived from an EMBL/GenBank/DDBJ whole genome shotgun (WGS) entry which is preliminary data.</text>
</comment>
<organism evidence="1 2">
    <name type="scientific">Paraphaeosphaeria minitans</name>
    <dbReference type="NCBI Taxonomy" id="565426"/>
    <lineage>
        <taxon>Eukaryota</taxon>
        <taxon>Fungi</taxon>
        <taxon>Dikarya</taxon>
        <taxon>Ascomycota</taxon>
        <taxon>Pezizomycotina</taxon>
        <taxon>Dothideomycetes</taxon>
        <taxon>Pleosporomycetidae</taxon>
        <taxon>Pleosporales</taxon>
        <taxon>Massarineae</taxon>
        <taxon>Didymosphaeriaceae</taxon>
        <taxon>Paraphaeosphaeria</taxon>
    </lineage>
</organism>
<reference evidence="1" key="1">
    <citation type="journal article" date="2020" name="Mol. Plant Microbe Interact.">
        <title>Genome Sequence of the Biocontrol Agent Coniothyrium minitans strain Conio (IMI 134523).</title>
        <authorList>
            <person name="Patel D."/>
            <person name="Shittu T.A."/>
            <person name="Baroncelli R."/>
            <person name="Muthumeenakshi S."/>
            <person name="Osborne T.H."/>
            <person name="Janganan T.K."/>
            <person name="Sreenivasaprasad S."/>
        </authorList>
    </citation>
    <scope>NUCLEOTIDE SEQUENCE</scope>
    <source>
        <strain evidence="1">Conio</strain>
    </source>
</reference>
<name>A0A9P6G697_9PLEO</name>
<dbReference type="EMBL" id="WJXW01000016">
    <property type="protein sequence ID" value="KAF9729644.1"/>
    <property type="molecule type" value="Genomic_DNA"/>
</dbReference>
<gene>
    <name evidence="1" type="ORF">PMIN01_12508</name>
</gene>
<dbReference type="AlphaFoldDB" id="A0A9P6G697"/>
<evidence type="ECO:0000313" key="2">
    <source>
        <dbReference type="Proteomes" id="UP000756921"/>
    </source>
</evidence>
<keyword evidence="2" id="KW-1185">Reference proteome</keyword>
<protein>
    <submittedName>
        <fullName evidence="1">Uncharacterized protein</fullName>
    </submittedName>
</protein>
<evidence type="ECO:0000313" key="1">
    <source>
        <dbReference type="EMBL" id="KAF9729644.1"/>
    </source>
</evidence>
<dbReference type="Proteomes" id="UP000756921">
    <property type="component" value="Unassembled WGS sequence"/>
</dbReference>
<accession>A0A9P6G697</accession>
<sequence>MASTEIPAKCNPIYLSEADKKSAIPDGDAGPRSTASPPFSVYWLDGTLAGRVGTNGSFEPNEMNIRDVW</sequence>
<proteinExistence type="predicted"/>